<dbReference type="Proteomes" id="UP000265515">
    <property type="component" value="Unassembled WGS sequence"/>
</dbReference>
<dbReference type="SUPFAM" id="SSF53098">
    <property type="entry name" value="Ribonuclease H-like"/>
    <property type="match status" value="1"/>
</dbReference>
<evidence type="ECO:0000313" key="3">
    <source>
        <dbReference type="Proteomes" id="UP000265515"/>
    </source>
</evidence>
<dbReference type="AlphaFoldDB" id="A0A388K251"/>
<dbReference type="InterPro" id="IPR012337">
    <property type="entry name" value="RNaseH-like_sf"/>
</dbReference>
<organism evidence="2 3">
    <name type="scientific">Chara braunii</name>
    <name type="common">Braun's stonewort</name>
    <dbReference type="NCBI Taxonomy" id="69332"/>
    <lineage>
        <taxon>Eukaryota</taxon>
        <taxon>Viridiplantae</taxon>
        <taxon>Streptophyta</taxon>
        <taxon>Charophyceae</taxon>
        <taxon>Charales</taxon>
        <taxon>Characeae</taxon>
        <taxon>Chara</taxon>
    </lineage>
</organism>
<feature type="compositionally biased region" description="Basic and acidic residues" evidence="1">
    <location>
        <begin position="353"/>
        <end position="377"/>
    </location>
</feature>
<gene>
    <name evidence="2" type="ORF">CBR_g40577</name>
</gene>
<keyword evidence="3" id="KW-1185">Reference proteome</keyword>
<protein>
    <submittedName>
        <fullName evidence="2">Uncharacterized protein</fullName>
    </submittedName>
</protein>
<feature type="region of interest" description="Disordered" evidence="1">
    <location>
        <begin position="346"/>
        <end position="377"/>
    </location>
</feature>
<accession>A0A388K251</accession>
<evidence type="ECO:0000313" key="2">
    <source>
        <dbReference type="EMBL" id="GBG64130.1"/>
    </source>
</evidence>
<name>A0A388K251_CHABU</name>
<reference evidence="2 3" key="1">
    <citation type="journal article" date="2018" name="Cell">
        <title>The Chara Genome: Secondary Complexity and Implications for Plant Terrestrialization.</title>
        <authorList>
            <person name="Nishiyama T."/>
            <person name="Sakayama H."/>
            <person name="Vries J.D."/>
            <person name="Buschmann H."/>
            <person name="Saint-Marcoux D."/>
            <person name="Ullrich K.K."/>
            <person name="Haas F.B."/>
            <person name="Vanderstraeten L."/>
            <person name="Becker D."/>
            <person name="Lang D."/>
            <person name="Vosolsobe S."/>
            <person name="Rombauts S."/>
            <person name="Wilhelmsson P.K.I."/>
            <person name="Janitza P."/>
            <person name="Kern R."/>
            <person name="Heyl A."/>
            <person name="Rumpler F."/>
            <person name="Villalobos L.I.A.C."/>
            <person name="Clay J.M."/>
            <person name="Skokan R."/>
            <person name="Toyoda A."/>
            <person name="Suzuki Y."/>
            <person name="Kagoshima H."/>
            <person name="Schijlen E."/>
            <person name="Tajeshwar N."/>
            <person name="Catarino B."/>
            <person name="Hetherington A.J."/>
            <person name="Saltykova A."/>
            <person name="Bonnot C."/>
            <person name="Breuninger H."/>
            <person name="Symeonidi A."/>
            <person name="Radhakrishnan G.V."/>
            <person name="Van Nieuwerburgh F."/>
            <person name="Deforce D."/>
            <person name="Chang C."/>
            <person name="Karol K.G."/>
            <person name="Hedrich R."/>
            <person name="Ulvskov P."/>
            <person name="Glockner G."/>
            <person name="Delwiche C.F."/>
            <person name="Petrasek J."/>
            <person name="Van de Peer Y."/>
            <person name="Friml J."/>
            <person name="Beilby M."/>
            <person name="Dolan L."/>
            <person name="Kohara Y."/>
            <person name="Sugano S."/>
            <person name="Fujiyama A."/>
            <person name="Delaux P.-M."/>
            <person name="Quint M."/>
            <person name="TheiBen G."/>
            <person name="Hagemann M."/>
            <person name="Harholt J."/>
            <person name="Dunand C."/>
            <person name="Zachgo S."/>
            <person name="Langdale J."/>
            <person name="Maumus F."/>
            <person name="Straeten D.V.D."/>
            <person name="Gould S.B."/>
            <person name="Rensing S.A."/>
        </authorList>
    </citation>
    <scope>NUCLEOTIDE SEQUENCE [LARGE SCALE GENOMIC DNA]</scope>
    <source>
        <strain evidence="2 3">S276</strain>
    </source>
</reference>
<proteinExistence type="predicted"/>
<dbReference type="Gramene" id="GBG64130">
    <property type="protein sequence ID" value="GBG64130"/>
    <property type="gene ID" value="CBR_g40577"/>
</dbReference>
<sequence length="377" mass="43790">MQWVHKIIKFMRNKQKALALHRGTEHALDLRRPAYTRFGIAFMMLERLWAQRFVLDEVVSSDKWRRARWTGNARTDEPEVRRVRKSDAWWQQLKRVMDVMESCYDFLRDMDRDGSSPPGLWDLQSILHREINALQLDGHQRASVTEIVATEEIDDTYVIPADVGEDDWEVTDQVNHRKDGRNRITSVSAGVRMAHAMSPWQDAVWMHREMMEQAQTDQGRGKAVAKDQHDIFDDWATLDPHTNLDSYVDGSFQAVTTLRSRVGGHVNVEGLLVTDDVEVAEEDIERRHDDILAHNDSMDEREDQPVEHRAQHREGMQQVVEQVAGRPGVTQSVVQTVDQRVDVVEEESMGQRVEQRVVDNTDRRLYENAHPRDKDDV</sequence>
<comment type="caution">
    <text evidence="2">The sequence shown here is derived from an EMBL/GenBank/DDBJ whole genome shotgun (WGS) entry which is preliminary data.</text>
</comment>
<dbReference type="EMBL" id="BFEA01000046">
    <property type="protein sequence ID" value="GBG64130.1"/>
    <property type="molecule type" value="Genomic_DNA"/>
</dbReference>
<evidence type="ECO:0000256" key="1">
    <source>
        <dbReference type="SAM" id="MobiDB-lite"/>
    </source>
</evidence>